<reference evidence="3" key="1">
    <citation type="submission" date="2012-07" db="EMBL/GenBank/DDBJ databases">
        <title>Genome of the Chinese tree shrew, a rising model animal genetically related to primates.</title>
        <authorList>
            <person name="Zhang G."/>
            <person name="Fan Y."/>
            <person name="Yao Y."/>
            <person name="Huang Z."/>
        </authorList>
    </citation>
    <scope>NUCLEOTIDE SEQUENCE [LARGE SCALE GENOMIC DNA]</scope>
</reference>
<proteinExistence type="predicted"/>
<evidence type="ECO:0000256" key="1">
    <source>
        <dbReference type="SAM" id="MobiDB-lite"/>
    </source>
</evidence>
<reference evidence="3" key="2">
    <citation type="journal article" date="2013" name="Nat. Commun.">
        <title>Genome of the Chinese tree shrew.</title>
        <authorList>
            <person name="Fan Y."/>
            <person name="Huang Z.Y."/>
            <person name="Cao C.C."/>
            <person name="Chen C.S."/>
            <person name="Chen Y.X."/>
            <person name="Fan D.D."/>
            <person name="He J."/>
            <person name="Hou H.L."/>
            <person name="Hu L."/>
            <person name="Hu X.T."/>
            <person name="Jiang X.T."/>
            <person name="Lai R."/>
            <person name="Lang Y.S."/>
            <person name="Liang B."/>
            <person name="Liao S.G."/>
            <person name="Mu D."/>
            <person name="Ma Y.Y."/>
            <person name="Niu Y.Y."/>
            <person name="Sun X.Q."/>
            <person name="Xia J.Q."/>
            <person name="Xiao J."/>
            <person name="Xiong Z.Q."/>
            <person name="Xu L."/>
            <person name="Yang L."/>
            <person name="Zhang Y."/>
            <person name="Zhao W."/>
            <person name="Zhao X.D."/>
            <person name="Zheng Y.T."/>
            <person name="Zhou J.M."/>
            <person name="Zhu Y.B."/>
            <person name="Zhang G.J."/>
            <person name="Wang J."/>
            <person name="Yao Y.G."/>
        </authorList>
    </citation>
    <scope>NUCLEOTIDE SEQUENCE [LARGE SCALE GENOMIC DNA]</scope>
</reference>
<gene>
    <name evidence="2" type="ORF">TREES_T100000767</name>
</gene>
<dbReference type="InParanoid" id="L9KNK9"/>
<dbReference type="Proteomes" id="UP000011518">
    <property type="component" value="Unassembled WGS sequence"/>
</dbReference>
<feature type="region of interest" description="Disordered" evidence="1">
    <location>
        <begin position="70"/>
        <end position="109"/>
    </location>
</feature>
<feature type="region of interest" description="Disordered" evidence="1">
    <location>
        <begin position="35"/>
        <end position="55"/>
    </location>
</feature>
<evidence type="ECO:0000313" key="2">
    <source>
        <dbReference type="EMBL" id="ELW62752.1"/>
    </source>
</evidence>
<accession>L9KNK9</accession>
<evidence type="ECO:0000313" key="3">
    <source>
        <dbReference type="Proteomes" id="UP000011518"/>
    </source>
</evidence>
<dbReference type="AlphaFoldDB" id="L9KNK9"/>
<dbReference type="EMBL" id="KB320803">
    <property type="protein sequence ID" value="ELW62752.1"/>
    <property type="molecule type" value="Genomic_DNA"/>
</dbReference>
<sequence length="168" mass="18460">MQSAWAPDLLQMDRPTDGASYLCACAWKDFFGGSHRPDEERRIPRDPMPQSSSALLQPAYKLYAEDLEVTKGNQREPEQARLSVEGSEGTPGQEEVGAKVQVGQRVSVAGREASGRNRSIYTDTRRLSPDWSVFSAEEAVFVLVYSYPGAKGQAHLHSSMQASGIQQA</sequence>
<name>L9KNK9_TUPCH</name>
<protein>
    <submittedName>
        <fullName evidence="2">Uncharacterized protein</fullName>
    </submittedName>
</protein>
<keyword evidence="3" id="KW-1185">Reference proteome</keyword>
<organism evidence="2 3">
    <name type="scientific">Tupaia chinensis</name>
    <name type="common">Chinese tree shrew</name>
    <name type="synonym">Tupaia belangeri chinensis</name>
    <dbReference type="NCBI Taxonomy" id="246437"/>
    <lineage>
        <taxon>Eukaryota</taxon>
        <taxon>Metazoa</taxon>
        <taxon>Chordata</taxon>
        <taxon>Craniata</taxon>
        <taxon>Vertebrata</taxon>
        <taxon>Euteleostomi</taxon>
        <taxon>Mammalia</taxon>
        <taxon>Eutheria</taxon>
        <taxon>Euarchontoglires</taxon>
        <taxon>Scandentia</taxon>
        <taxon>Tupaiidae</taxon>
        <taxon>Tupaia</taxon>
    </lineage>
</organism>
<feature type="compositionally biased region" description="Basic and acidic residues" evidence="1">
    <location>
        <begin position="35"/>
        <end position="45"/>
    </location>
</feature>